<dbReference type="eggNOG" id="COG1538">
    <property type="taxonomic scope" value="Bacteria"/>
</dbReference>
<keyword evidence="2" id="KW-0812">Transmembrane</keyword>
<organism evidence="3 5">
    <name type="scientific">Flavobacterium hydatis</name>
    <name type="common">Cytophaga aquatilis</name>
    <dbReference type="NCBI Taxonomy" id="991"/>
    <lineage>
        <taxon>Bacteria</taxon>
        <taxon>Pseudomonadati</taxon>
        <taxon>Bacteroidota</taxon>
        <taxon>Flavobacteriia</taxon>
        <taxon>Flavobacteriales</taxon>
        <taxon>Flavobacteriaceae</taxon>
        <taxon>Flavobacterium</taxon>
    </lineage>
</organism>
<dbReference type="RefSeq" id="WP_051885693.1">
    <property type="nucleotide sequence ID" value="NZ_JBEWQG010000024.1"/>
</dbReference>
<protein>
    <submittedName>
        <fullName evidence="3">RND transporter</fullName>
    </submittedName>
</protein>
<evidence type="ECO:0000256" key="1">
    <source>
        <dbReference type="ARBA" id="ARBA00007613"/>
    </source>
</evidence>
<gene>
    <name evidence="4" type="ORF">B0A62_19545</name>
    <name evidence="3" type="ORF">IW20_10615</name>
</gene>
<dbReference type="AlphaFoldDB" id="A0A086AIU5"/>
<dbReference type="Proteomes" id="UP000198424">
    <property type="component" value="Unassembled WGS sequence"/>
</dbReference>
<dbReference type="STRING" id="991.IW20_10615"/>
<dbReference type="Gene3D" id="2.20.200.10">
    <property type="entry name" value="Outer membrane efflux proteins (OEP)"/>
    <property type="match status" value="1"/>
</dbReference>
<evidence type="ECO:0000313" key="4">
    <source>
        <dbReference type="EMBL" id="OXA90269.1"/>
    </source>
</evidence>
<comment type="caution">
    <text evidence="3">The sequence shown here is derived from an EMBL/GenBank/DDBJ whole genome shotgun (WGS) entry which is preliminary data.</text>
</comment>
<keyword evidence="6" id="KW-1185">Reference proteome</keyword>
<sequence>MRVLYKIGISLFAGVLLTSCVVGKKYSRTELNVPEKYREEVVLTGDTILHPWKNYYKDPLLVDLIEKALVKNNEVLIAIKSMEQLDLTYKQAKLSLLPTLDFDANASRSYQSKNSLNGSLSAQFTSKDYMDDYSANIQLSWEADIWGKATMQKREAKASYFAQKENLSALKTRIIVQVAQSYYNLLGLDEQLKIAQKNIELSDNTLKMMKLQYNSGAISSLALYQTEAQKKTAELLVPLAKANIAVQENALQILCGEYPDSILRSGNLEVADFDVVLPSGIPASLLSRRPDVKAAEYAVMSANAKTGLAKATMYPALSLRPSIGINSFEFDTWFNFPGSVTKTLAANLAQPIFRKRELRTAYEIAIIEQEKAVIQFKQSYITAVGEVNDAMSQLKYADERMGLATEKAVSLDKATFDATLLYKSGMVTYLDVIVAQNGALQNDLDVVAIKLEKLNAAINLYRALGGGVQ</sequence>
<dbReference type="PROSITE" id="PS51257">
    <property type="entry name" value="PROKAR_LIPOPROTEIN"/>
    <property type="match status" value="1"/>
</dbReference>
<dbReference type="SUPFAM" id="SSF56954">
    <property type="entry name" value="Outer membrane efflux proteins (OEP)"/>
    <property type="match status" value="1"/>
</dbReference>
<evidence type="ECO:0000313" key="3">
    <source>
        <dbReference type="EMBL" id="KFF16609.1"/>
    </source>
</evidence>
<name>A0A086AIU5_FLAHY</name>
<dbReference type="Pfam" id="PF02321">
    <property type="entry name" value="OEP"/>
    <property type="match status" value="2"/>
</dbReference>
<dbReference type="InterPro" id="IPR003423">
    <property type="entry name" value="OMP_efflux"/>
</dbReference>
<keyword evidence="2" id="KW-1134">Transmembrane beta strand</keyword>
<accession>A0A086AIU5</accession>
<dbReference type="EMBL" id="JPRM01000014">
    <property type="protein sequence ID" value="KFF16609.1"/>
    <property type="molecule type" value="Genomic_DNA"/>
</dbReference>
<evidence type="ECO:0000313" key="5">
    <source>
        <dbReference type="Proteomes" id="UP000028712"/>
    </source>
</evidence>
<dbReference type="EMBL" id="MUGY01000028">
    <property type="protein sequence ID" value="OXA90269.1"/>
    <property type="molecule type" value="Genomic_DNA"/>
</dbReference>
<dbReference type="Gene3D" id="1.20.1600.10">
    <property type="entry name" value="Outer membrane efflux proteins (OEP)"/>
    <property type="match status" value="1"/>
</dbReference>
<dbReference type="OrthoDB" id="9770517at2"/>
<reference evidence="3 5" key="1">
    <citation type="submission" date="2014-07" db="EMBL/GenBank/DDBJ databases">
        <title>Genome of Flavobacterium hydatis DSM 2063.</title>
        <authorList>
            <person name="Pipes S.E."/>
            <person name="Stropko S.J."/>
            <person name="Newman J.D."/>
        </authorList>
    </citation>
    <scope>NUCLEOTIDE SEQUENCE [LARGE SCALE GENOMIC DNA]</scope>
    <source>
        <strain evidence="3 5">DSM 2063</strain>
    </source>
</reference>
<keyword evidence="2" id="KW-0472">Membrane</keyword>
<dbReference type="Proteomes" id="UP000028712">
    <property type="component" value="Unassembled WGS sequence"/>
</dbReference>
<reference evidence="4 6" key="2">
    <citation type="submission" date="2016-11" db="EMBL/GenBank/DDBJ databases">
        <title>Whole genomes of Flavobacteriaceae.</title>
        <authorList>
            <person name="Stine C."/>
            <person name="Li C."/>
            <person name="Tadesse D."/>
        </authorList>
    </citation>
    <scope>NUCLEOTIDE SEQUENCE [LARGE SCALE GENOMIC DNA]</scope>
    <source>
        <strain evidence="4 6">ATCC 29551</strain>
    </source>
</reference>
<dbReference type="PANTHER" id="PTHR30203">
    <property type="entry name" value="OUTER MEMBRANE CATION EFFLUX PROTEIN"/>
    <property type="match status" value="1"/>
</dbReference>
<comment type="similarity">
    <text evidence="1 2">Belongs to the outer membrane factor (OMF) (TC 1.B.17) family.</text>
</comment>
<dbReference type="GO" id="GO:0005886">
    <property type="term" value="C:plasma membrane"/>
    <property type="evidence" value="ECO:0007669"/>
    <property type="project" value="UniProtKB-SubCell"/>
</dbReference>
<dbReference type="GO" id="GO:0015562">
    <property type="term" value="F:efflux transmembrane transporter activity"/>
    <property type="evidence" value="ECO:0007669"/>
    <property type="project" value="InterPro"/>
</dbReference>
<evidence type="ECO:0000256" key="2">
    <source>
        <dbReference type="RuleBase" id="RU362097"/>
    </source>
</evidence>
<dbReference type="NCBIfam" id="TIGR01845">
    <property type="entry name" value="outer_NodT"/>
    <property type="match status" value="1"/>
</dbReference>
<dbReference type="InterPro" id="IPR010131">
    <property type="entry name" value="MdtP/NodT-like"/>
</dbReference>
<keyword evidence="2" id="KW-0449">Lipoprotein</keyword>
<keyword evidence="2" id="KW-0564">Palmitate</keyword>
<dbReference type="PANTHER" id="PTHR30203:SF30">
    <property type="entry name" value="OUTER MEMBRANE PROTEIN-RELATED"/>
    <property type="match status" value="1"/>
</dbReference>
<comment type="subcellular location">
    <subcellularLocation>
        <location evidence="2">Cell membrane</location>
        <topology evidence="2">Lipid-anchor</topology>
    </subcellularLocation>
</comment>
<proteinExistence type="inferred from homology"/>
<evidence type="ECO:0000313" key="6">
    <source>
        <dbReference type="Proteomes" id="UP000198424"/>
    </source>
</evidence>